<evidence type="ECO:0000313" key="3">
    <source>
        <dbReference type="Proteomes" id="UP001497522"/>
    </source>
</evidence>
<dbReference type="EMBL" id="OZ023711">
    <property type="protein sequence ID" value="CAK9859649.1"/>
    <property type="molecule type" value="Genomic_DNA"/>
</dbReference>
<dbReference type="Proteomes" id="UP001497522">
    <property type="component" value="Chromosome 10"/>
</dbReference>
<protein>
    <recommendedName>
        <fullName evidence="1">Protein kinase domain-containing protein</fullName>
    </recommendedName>
</protein>
<feature type="domain" description="Protein kinase" evidence="1">
    <location>
        <begin position="1"/>
        <end position="108"/>
    </location>
</feature>
<dbReference type="InterPro" id="IPR000719">
    <property type="entry name" value="Prot_kinase_dom"/>
</dbReference>
<sequence length="108" mass="12228">MPWLLLSVLNRGGRYSEEDAKVVVEQILSIVSFCHIQGVVQRDLKPEDLNLAPYGHSHTRQARYRPMVSTQVVPSLVAPRAYPTALSIKATIPLFPTRYAPCPWSLWK</sequence>
<dbReference type="PROSITE" id="PS50011">
    <property type="entry name" value="PROTEIN_KINASE_DOM"/>
    <property type="match status" value="1"/>
</dbReference>
<gene>
    <name evidence="2" type="ORF">CSSPJE1EN2_LOCUS2644</name>
</gene>
<keyword evidence="3" id="KW-1185">Reference proteome</keyword>
<evidence type="ECO:0000259" key="1">
    <source>
        <dbReference type="PROSITE" id="PS50011"/>
    </source>
</evidence>
<dbReference type="Gene3D" id="1.10.510.10">
    <property type="entry name" value="Transferase(Phosphotransferase) domain 1"/>
    <property type="match status" value="1"/>
</dbReference>
<evidence type="ECO:0000313" key="2">
    <source>
        <dbReference type="EMBL" id="CAK9859649.1"/>
    </source>
</evidence>
<name>A0ABP1AAZ3_9BRYO</name>
<proteinExistence type="predicted"/>
<reference evidence="2" key="1">
    <citation type="submission" date="2024-03" db="EMBL/GenBank/DDBJ databases">
        <authorList>
            <consortium name="ELIXIR-Norway"/>
            <consortium name="Elixir Norway"/>
        </authorList>
    </citation>
    <scope>NUCLEOTIDE SEQUENCE</scope>
</reference>
<organism evidence="2 3">
    <name type="scientific">Sphagnum jensenii</name>
    <dbReference type="NCBI Taxonomy" id="128206"/>
    <lineage>
        <taxon>Eukaryota</taxon>
        <taxon>Viridiplantae</taxon>
        <taxon>Streptophyta</taxon>
        <taxon>Embryophyta</taxon>
        <taxon>Bryophyta</taxon>
        <taxon>Sphagnophytina</taxon>
        <taxon>Sphagnopsida</taxon>
        <taxon>Sphagnales</taxon>
        <taxon>Sphagnaceae</taxon>
        <taxon>Sphagnum</taxon>
    </lineage>
</organism>
<accession>A0ABP1AAZ3</accession>
<dbReference type="InterPro" id="IPR011009">
    <property type="entry name" value="Kinase-like_dom_sf"/>
</dbReference>
<dbReference type="SUPFAM" id="SSF56112">
    <property type="entry name" value="Protein kinase-like (PK-like)"/>
    <property type="match status" value="1"/>
</dbReference>